<gene>
    <name evidence="2" type="ORF">ABVK25_011485</name>
</gene>
<evidence type="ECO:0000313" key="3">
    <source>
        <dbReference type="Proteomes" id="UP001590951"/>
    </source>
</evidence>
<sequence length="380" mass="39194">MPAPTPQRNRQSVADALNAESQSPSRTESVGTPSAAVAPWAKEPIEGSKGPSLKEIQAMEALKATQQEETAAAVRRALAEQERFSQQNQPNAPAPGLPSSANWASSISPAVPASTGTSAWSKPASGKPAVATPVAGAKKTLAQIQKEEEARKNRAVAAAAANAATNASIATATTGSKRYADLASKGPIPTPLQPMNAAWTTVGAGGKVKTPTAPAPGLSTRTTSGGSVQPSASVAKPKPTTSTAAKGLGSQQHANEEFQKWTKSALSKGLNSNISVDHFVTELLLLPPEADIISDSIYASSQTLDGRRFAEEFVRRRKLADRGLVPEFSGNPGFSSPSNANEGKSGGGWSEVAKKSPANVKEESNSAFKVVGGKKKGGKR</sequence>
<feature type="region of interest" description="Disordered" evidence="1">
    <location>
        <begin position="1"/>
        <end position="155"/>
    </location>
</feature>
<reference evidence="2 3" key="1">
    <citation type="submission" date="2024-09" db="EMBL/GenBank/DDBJ databases">
        <title>Rethinking Asexuality: The Enigmatic Case of Functional Sexual Genes in Lepraria (Stereocaulaceae).</title>
        <authorList>
            <person name="Doellman M."/>
            <person name="Sun Y."/>
            <person name="Barcenas-Pena A."/>
            <person name="Lumbsch H.T."/>
            <person name="Grewe F."/>
        </authorList>
    </citation>
    <scope>NUCLEOTIDE SEQUENCE [LARGE SCALE GENOMIC DNA]</scope>
    <source>
        <strain evidence="2 3">Grewe 0041</strain>
    </source>
</reference>
<feature type="compositionally biased region" description="Polar residues" evidence="1">
    <location>
        <begin position="99"/>
        <end position="120"/>
    </location>
</feature>
<dbReference type="PANTHER" id="PTHR14445">
    <property type="entry name" value="GRB10 INTERACTING GYF PROTEIN"/>
    <property type="match status" value="1"/>
</dbReference>
<dbReference type="Proteomes" id="UP001590951">
    <property type="component" value="Unassembled WGS sequence"/>
</dbReference>
<feature type="compositionally biased region" description="Polar residues" evidence="1">
    <location>
        <begin position="1"/>
        <end position="12"/>
    </location>
</feature>
<feature type="compositionally biased region" description="Polar residues" evidence="1">
    <location>
        <begin position="239"/>
        <end position="253"/>
    </location>
</feature>
<keyword evidence="3" id="KW-1185">Reference proteome</keyword>
<feature type="compositionally biased region" description="Polar residues" evidence="1">
    <location>
        <begin position="219"/>
        <end position="232"/>
    </location>
</feature>
<comment type="caution">
    <text evidence="2">The sequence shown here is derived from an EMBL/GenBank/DDBJ whole genome shotgun (WGS) entry which is preliminary data.</text>
</comment>
<feature type="region of interest" description="Disordered" evidence="1">
    <location>
        <begin position="321"/>
        <end position="380"/>
    </location>
</feature>
<dbReference type="InterPro" id="IPR051640">
    <property type="entry name" value="GRB10-interact_GYF"/>
</dbReference>
<proteinExistence type="predicted"/>
<evidence type="ECO:0008006" key="4">
    <source>
        <dbReference type="Google" id="ProtNLM"/>
    </source>
</evidence>
<accession>A0ABR4ANZ4</accession>
<organism evidence="2 3">
    <name type="scientific">Lepraria finkii</name>
    <dbReference type="NCBI Taxonomy" id="1340010"/>
    <lineage>
        <taxon>Eukaryota</taxon>
        <taxon>Fungi</taxon>
        <taxon>Dikarya</taxon>
        <taxon>Ascomycota</taxon>
        <taxon>Pezizomycotina</taxon>
        <taxon>Lecanoromycetes</taxon>
        <taxon>OSLEUM clade</taxon>
        <taxon>Lecanoromycetidae</taxon>
        <taxon>Lecanorales</taxon>
        <taxon>Lecanorineae</taxon>
        <taxon>Stereocaulaceae</taxon>
        <taxon>Lepraria</taxon>
    </lineage>
</organism>
<feature type="region of interest" description="Disordered" evidence="1">
    <location>
        <begin position="204"/>
        <end position="257"/>
    </location>
</feature>
<feature type="compositionally biased region" description="Polar residues" evidence="1">
    <location>
        <begin position="332"/>
        <end position="342"/>
    </location>
</feature>
<evidence type="ECO:0000313" key="2">
    <source>
        <dbReference type="EMBL" id="KAL2047458.1"/>
    </source>
</evidence>
<evidence type="ECO:0000256" key="1">
    <source>
        <dbReference type="SAM" id="MobiDB-lite"/>
    </source>
</evidence>
<name>A0ABR4ANZ4_9LECA</name>
<dbReference type="PANTHER" id="PTHR14445:SF36">
    <property type="entry name" value="FI03272P-RELATED"/>
    <property type="match status" value="1"/>
</dbReference>
<protein>
    <recommendedName>
        <fullName evidence="4">GYF domain-containing protein</fullName>
    </recommendedName>
</protein>
<feature type="compositionally biased region" description="Polar residues" evidence="1">
    <location>
        <begin position="19"/>
        <end position="32"/>
    </location>
</feature>
<dbReference type="EMBL" id="JBHFEH010000100">
    <property type="protein sequence ID" value="KAL2047458.1"/>
    <property type="molecule type" value="Genomic_DNA"/>
</dbReference>